<protein>
    <submittedName>
        <fullName evidence="2">Uncharacterized protein</fullName>
    </submittedName>
</protein>
<dbReference type="AlphaFoldDB" id="A0A8J5JIC2"/>
<dbReference type="EMBL" id="JAHLQT010034663">
    <property type="protein sequence ID" value="KAG7158562.1"/>
    <property type="molecule type" value="Genomic_DNA"/>
</dbReference>
<keyword evidence="3" id="KW-1185">Reference proteome</keyword>
<comment type="caution">
    <text evidence="2">The sequence shown here is derived from an EMBL/GenBank/DDBJ whole genome shotgun (WGS) entry which is preliminary data.</text>
</comment>
<reference evidence="2" key="1">
    <citation type="journal article" date="2021" name="Sci. Adv.">
        <title>The American lobster genome reveals insights on longevity, neural, and immune adaptations.</title>
        <authorList>
            <person name="Polinski J.M."/>
            <person name="Zimin A.V."/>
            <person name="Clark K.F."/>
            <person name="Kohn A.B."/>
            <person name="Sadowski N."/>
            <person name="Timp W."/>
            <person name="Ptitsyn A."/>
            <person name="Khanna P."/>
            <person name="Romanova D.Y."/>
            <person name="Williams P."/>
            <person name="Greenwood S.J."/>
            <person name="Moroz L.L."/>
            <person name="Walt D.R."/>
            <person name="Bodnar A.G."/>
        </authorList>
    </citation>
    <scope>NUCLEOTIDE SEQUENCE</scope>
    <source>
        <strain evidence="2">GMGI-L3</strain>
    </source>
</reference>
<gene>
    <name evidence="2" type="ORF">Hamer_G026080</name>
</gene>
<proteinExistence type="predicted"/>
<evidence type="ECO:0000256" key="1">
    <source>
        <dbReference type="SAM" id="MobiDB-lite"/>
    </source>
</evidence>
<feature type="compositionally biased region" description="Basic and acidic residues" evidence="1">
    <location>
        <begin position="1"/>
        <end position="34"/>
    </location>
</feature>
<evidence type="ECO:0000313" key="3">
    <source>
        <dbReference type="Proteomes" id="UP000747542"/>
    </source>
</evidence>
<sequence>MTFNRDVNETPTDRGASDAIDRTRVNGRRNETESPRPTSTSRLGSERRSARSCRRINRSPVAVCLHYLPQDNQCRVQPS</sequence>
<evidence type="ECO:0000313" key="2">
    <source>
        <dbReference type="EMBL" id="KAG7158562.1"/>
    </source>
</evidence>
<feature type="region of interest" description="Disordered" evidence="1">
    <location>
        <begin position="1"/>
        <end position="53"/>
    </location>
</feature>
<name>A0A8J5JIC2_HOMAM</name>
<accession>A0A8J5JIC2</accession>
<dbReference type="Proteomes" id="UP000747542">
    <property type="component" value="Unassembled WGS sequence"/>
</dbReference>
<organism evidence="2 3">
    <name type="scientific">Homarus americanus</name>
    <name type="common">American lobster</name>
    <dbReference type="NCBI Taxonomy" id="6706"/>
    <lineage>
        <taxon>Eukaryota</taxon>
        <taxon>Metazoa</taxon>
        <taxon>Ecdysozoa</taxon>
        <taxon>Arthropoda</taxon>
        <taxon>Crustacea</taxon>
        <taxon>Multicrustacea</taxon>
        <taxon>Malacostraca</taxon>
        <taxon>Eumalacostraca</taxon>
        <taxon>Eucarida</taxon>
        <taxon>Decapoda</taxon>
        <taxon>Pleocyemata</taxon>
        <taxon>Astacidea</taxon>
        <taxon>Nephropoidea</taxon>
        <taxon>Nephropidae</taxon>
        <taxon>Homarus</taxon>
    </lineage>
</organism>